<name>A0ABT4VAH4_9PSEU</name>
<proteinExistence type="predicted"/>
<reference evidence="2 3" key="1">
    <citation type="submission" date="2022-11" db="EMBL/GenBank/DDBJ databases">
        <title>Draft genome sequence of Saccharopolyspora sp. WRP15-2 isolated from rhizosphere soils of wild rice in Thailand.</title>
        <authorList>
            <person name="Duangmal K."/>
            <person name="Kammanee S."/>
            <person name="Muangham S."/>
        </authorList>
    </citation>
    <scope>NUCLEOTIDE SEQUENCE [LARGE SCALE GENOMIC DNA]</scope>
    <source>
        <strain evidence="2 3">WRP15-2</strain>
    </source>
</reference>
<sequence length="75" mass="8200">MTQDFKASQRGLAHARQVPRVDPPPRSVTNRAGHGHRSRGALARITAAKFAPLVRSPQRHQMVDTNFGSGAPQFT</sequence>
<evidence type="ECO:0000313" key="2">
    <source>
        <dbReference type="EMBL" id="MDA3630955.1"/>
    </source>
</evidence>
<feature type="compositionally biased region" description="Polar residues" evidence="1">
    <location>
        <begin position="63"/>
        <end position="75"/>
    </location>
</feature>
<organism evidence="2 3">
    <name type="scientific">Saccharopolyspora oryzae</name>
    <dbReference type="NCBI Taxonomy" id="2997343"/>
    <lineage>
        <taxon>Bacteria</taxon>
        <taxon>Bacillati</taxon>
        <taxon>Actinomycetota</taxon>
        <taxon>Actinomycetes</taxon>
        <taxon>Pseudonocardiales</taxon>
        <taxon>Pseudonocardiaceae</taxon>
        <taxon>Saccharopolyspora</taxon>
    </lineage>
</organism>
<dbReference type="Proteomes" id="UP001210380">
    <property type="component" value="Unassembled WGS sequence"/>
</dbReference>
<comment type="caution">
    <text evidence="2">The sequence shown here is derived from an EMBL/GenBank/DDBJ whole genome shotgun (WGS) entry which is preliminary data.</text>
</comment>
<keyword evidence="3" id="KW-1185">Reference proteome</keyword>
<dbReference type="EMBL" id="JAQGLA010000131">
    <property type="protein sequence ID" value="MDA3630955.1"/>
    <property type="molecule type" value="Genomic_DNA"/>
</dbReference>
<evidence type="ECO:0000256" key="1">
    <source>
        <dbReference type="SAM" id="MobiDB-lite"/>
    </source>
</evidence>
<feature type="region of interest" description="Disordered" evidence="1">
    <location>
        <begin position="55"/>
        <end position="75"/>
    </location>
</feature>
<feature type="region of interest" description="Disordered" evidence="1">
    <location>
        <begin position="1"/>
        <end position="40"/>
    </location>
</feature>
<gene>
    <name evidence="2" type="ORF">OU415_36405</name>
</gene>
<dbReference type="RefSeq" id="WP_270954255.1">
    <property type="nucleotide sequence ID" value="NZ_JAQGLA010000131.1"/>
</dbReference>
<accession>A0ABT4VAH4</accession>
<evidence type="ECO:0000313" key="3">
    <source>
        <dbReference type="Proteomes" id="UP001210380"/>
    </source>
</evidence>
<protein>
    <submittedName>
        <fullName evidence="2">Uncharacterized protein</fullName>
    </submittedName>
</protein>